<keyword evidence="3" id="KW-1185">Reference proteome</keyword>
<comment type="caution">
    <text evidence="2">The sequence shown here is derived from an EMBL/GenBank/DDBJ whole genome shotgun (WGS) entry which is preliminary data.</text>
</comment>
<evidence type="ECO:0000256" key="1">
    <source>
        <dbReference type="SAM" id="MobiDB-lite"/>
    </source>
</evidence>
<dbReference type="EMBL" id="LGRX02035541">
    <property type="protein sequence ID" value="KAK3234216.1"/>
    <property type="molecule type" value="Genomic_DNA"/>
</dbReference>
<dbReference type="AlphaFoldDB" id="A0AAE0EMW6"/>
<evidence type="ECO:0000313" key="2">
    <source>
        <dbReference type="EMBL" id="KAK3234216.1"/>
    </source>
</evidence>
<dbReference type="Proteomes" id="UP001190700">
    <property type="component" value="Unassembled WGS sequence"/>
</dbReference>
<feature type="region of interest" description="Disordered" evidence="1">
    <location>
        <begin position="1"/>
        <end position="26"/>
    </location>
</feature>
<sequence length="562" mass="60878">MGASRKNRVKDQKKPPPPSRQTTLPQSENAQLAELMRQLAAQQTEMQGLRQHLGASAAAPTVVKLEAAAPANTPGDASGVYHSTKEAPQHLVKSLQRSTNLCCNNNLKSGTWSFGCTISTIDADSLDDAVKSISMATPGFSYECVRDYIKNRLTYMKCQVTTLGRWKLKTTKECPRGFFQRFDGPARGVRVASEDTNGDLPRKEITETVLKFFESGQPTEGPLYEAFWAIPGVQYVKPTNVAQVAKPADVLGKDRGEKVPAPIVAEKQGKGKDEKKIVWPLTDTSKLVAGSFVAVHRARSKTVSPLPEESADELLDFDKDRFELCYGVVEGVPGGTSLNIAKGGNIPKDVVEVLLKFGVKPSPHDEKGKAGDHHDRILAMHEESIGKLLALPSNSDKKIDKKELQHDDTSIMEDDIVVWLPVANVKLSKNASKVFAGLKIQTTKEAAERHAASLAAKGVRENGAREMLGKSKRKKEGGDEAGEKRKRKKKAAEDNNEETEEVVDAMEEPGDGVVEDDDDGGKDDGKEDEDVQDDKGAQDEDDAEEDSGSGSGSGSSEASGED</sequence>
<accession>A0AAE0EMW6</accession>
<feature type="compositionally biased region" description="Acidic residues" evidence="1">
    <location>
        <begin position="494"/>
        <end position="532"/>
    </location>
</feature>
<evidence type="ECO:0000313" key="3">
    <source>
        <dbReference type="Proteomes" id="UP001190700"/>
    </source>
</evidence>
<name>A0AAE0EMW6_9CHLO</name>
<feature type="compositionally biased region" description="Basic and acidic residues" evidence="1">
    <location>
        <begin position="458"/>
        <end position="469"/>
    </location>
</feature>
<reference evidence="2 3" key="1">
    <citation type="journal article" date="2015" name="Genome Biol. Evol.">
        <title>Comparative Genomics of a Bacterivorous Green Alga Reveals Evolutionary Causalities and Consequences of Phago-Mixotrophic Mode of Nutrition.</title>
        <authorList>
            <person name="Burns J.A."/>
            <person name="Paasch A."/>
            <person name="Narechania A."/>
            <person name="Kim E."/>
        </authorList>
    </citation>
    <scope>NUCLEOTIDE SEQUENCE [LARGE SCALE GENOMIC DNA]</scope>
    <source>
        <strain evidence="2 3">PLY_AMNH</strain>
    </source>
</reference>
<feature type="region of interest" description="Disordered" evidence="1">
    <location>
        <begin position="451"/>
        <end position="562"/>
    </location>
</feature>
<organism evidence="2 3">
    <name type="scientific">Cymbomonas tetramitiformis</name>
    <dbReference type="NCBI Taxonomy" id="36881"/>
    <lineage>
        <taxon>Eukaryota</taxon>
        <taxon>Viridiplantae</taxon>
        <taxon>Chlorophyta</taxon>
        <taxon>Pyramimonadophyceae</taxon>
        <taxon>Pyramimonadales</taxon>
        <taxon>Pyramimonadaceae</taxon>
        <taxon>Cymbomonas</taxon>
    </lineage>
</organism>
<proteinExistence type="predicted"/>
<protein>
    <submittedName>
        <fullName evidence="2">Uncharacterized protein</fullName>
    </submittedName>
</protein>
<gene>
    <name evidence="2" type="ORF">CYMTET_55529</name>
</gene>